<dbReference type="InterPro" id="IPR001045">
    <property type="entry name" value="Spermi_synthase"/>
</dbReference>
<evidence type="ECO:0000259" key="7">
    <source>
        <dbReference type="PROSITE" id="PS51006"/>
    </source>
</evidence>
<comment type="caution">
    <text evidence="8">The sequence shown here is derived from an EMBL/GenBank/DDBJ whole genome shotgun (WGS) entry which is preliminary data.</text>
</comment>
<comment type="pathway">
    <text evidence="5">Amine and polyamine biosynthesis; spermidine biosynthesis; spermidine from putrescine: step 1/1.</text>
</comment>
<keyword evidence="9" id="KW-1185">Reference proteome</keyword>
<keyword evidence="2 5" id="KW-0808">Transferase</keyword>
<dbReference type="SUPFAM" id="SSF53335">
    <property type="entry name" value="S-adenosyl-L-methionine-dependent methyltransferases"/>
    <property type="match status" value="1"/>
</dbReference>
<reference evidence="8 9" key="1">
    <citation type="submission" date="2020-08" db="EMBL/GenBank/DDBJ databases">
        <title>Genomic Encyclopedia of Type Strains, Phase III (KMG-III): the genomes of soil and plant-associated and newly described type strains.</title>
        <authorList>
            <person name="Whitman W."/>
        </authorList>
    </citation>
    <scope>NUCLEOTIDE SEQUENCE [LARGE SCALE GENOMIC DNA]</scope>
    <source>
        <strain evidence="8 9">CECT 8840</strain>
    </source>
</reference>
<dbReference type="PANTHER" id="PTHR43317:SF1">
    <property type="entry name" value="THERMOSPERMINE SYNTHASE ACAULIS5"/>
    <property type="match status" value="1"/>
</dbReference>
<dbReference type="InterPro" id="IPR029063">
    <property type="entry name" value="SAM-dependent_MTases_sf"/>
</dbReference>
<feature type="domain" description="PABS" evidence="7">
    <location>
        <begin position="4"/>
        <end position="241"/>
    </location>
</feature>
<keyword evidence="5" id="KW-0745">Spermidine biosynthesis</keyword>
<organism evidence="8 9">
    <name type="scientific">Streptosporangium saharense</name>
    <dbReference type="NCBI Taxonomy" id="1706840"/>
    <lineage>
        <taxon>Bacteria</taxon>
        <taxon>Bacillati</taxon>
        <taxon>Actinomycetota</taxon>
        <taxon>Actinomycetes</taxon>
        <taxon>Streptosporangiales</taxon>
        <taxon>Streptosporangiaceae</taxon>
        <taxon>Streptosporangium</taxon>
    </lineage>
</organism>
<gene>
    <name evidence="5" type="primary">speE</name>
    <name evidence="8" type="ORF">FHS44_004390</name>
</gene>
<dbReference type="InterPro" id="IPR030374">
    <property type="entry name" value="PABS"/>
</dbReference>
<dbReference type="GO" id="GO:0008295">
    <property type="term" value="P:spermidine biosynthetic process"/>
    <property type="evidence" value="ECO:0007669"/>
    <property type="project" value="UniProtKB-UniRule"/>
</dbReference>
<dbReference type="UniPathway" id="UPA00248">
    <property type="reaction ID" value="UER00314"/>
</dbReference>
<evidence type="ECO:0000256" key="3">
    <source>
        <dbReference type="ARBA" id="ARBA00023115"/>
    </source>
</evidence>
<feature type="binding site" evidence="5">
    <location>
        <position position="168"/>
    </location>
    <ligand>
        <name>S-methyl-5'-thioadenosine</name>
        <dbReference type="ChEBI" id="CHEBI:17509"/>
    </ligand>
</feature>
<feature type="binding site" evidence="5">
    <location>
        <position position="33"/>
    </location>
    <ligand>
        <name>S-methyl-5'-thioadenosine</name>
        <dbReference type="ChEBI" id="CHEBI:17509"/>
    </ligand>
</feature>
<protein>
    <recommendedName>
        <fullName evidence="5">Polyamine aminopropyltransferase</fullName>
    </recommendedName>
    <alternativeName>
        <fullName evidence="5">Putrescine aminopropyltransferase</fullName>
        <shortName evidence="5">PAPT</shortName>
    </alternativeName>
    <alternativeName>
        <fullName evidence="5">Spermidine synthase</fullName>
        <shortName evidence="5">SPDS</shortName>
        <shortName evidence="5">SPDSY</shortName>
        <ecNumber evidence="5">2.5.1.16</ecNumber>
    </alternativeName>
</protein>
<comment type="catalytic activity">
    <reaction evidence="4">
        <text>S-adenosyl 3-(methylsulfanyl)propylamine + spermidine = thermospermine + S-methyl-5'-thioadenosine + H(+)</text>
        <dbReference type="Rhea" id="RHEA:30515"/>
        <dbReference type="ChEBI" id="CHEBI:15378"/>
        <dbReference type="ChEBI" id="CHEBI:17509"/>
        <dbReference type="ChEBI" id="CHEBI:57443"/>
        <dbReference type="ChEBI" id="CHEBI:57834"/>
        <dbReference type="ChEBI" id="CHEBI:59903"/>
        <dbReference type="EC" id="2.5.1.79"/>
    </reaction>
</comment>
<dbReference type="EMBL" id="JACHJP010000004">
    <property type="protein sequence ID" value="MBB4917282.1"/>
    <property type="molecule type" value="Genomic_DNA"/>
</dbReference>
<dbReference type="AlphaFoldDB" id="A0A7W7QPF3"/>
<sequence length="307" mass="33856">MTDGHWTFEEIAPGEAHRHRIVAEVHSTKSAFQHIQVLETESYGRGLFLDGRIQHVAADEYIYSESMVHPAMFLLEGSCERALCIGAGPGGVVRELLRYPGVGEVVQVEIDTSVIDVAREHLPHVGTEHWSDPRVRLRIADVLEYLADEPGRFDLIVNDLSEPLPGSPASEVFSARSVGLMRSSLSERGLYVSWCGSVGPRSSEMAARIGAVVGRVFPHAYRYVTHPQSYGTVWMTVIGSNLPLDPLGADVAEIDRHLAERMTGTLRLYDGVTHHHMFHVPKDVREAVAQVDLEQPIQLLVDGGALT</sequence>
<dbReference type="Gene3D" id="2.30.140.10">
    <property type="entry name" value="Spermidine synthase, tetramerisation domain"/>
    <property type="match status" value="1"/>
</dbReference>
<comment type="similarity">
    <text evidence="1 5">Belongs to the spermidine/spermine synthase family.</text>
</comment>
<dbReference type="InterPro" id="IPR035246">
    <property type="entry name" value="Spermidine_synt_N"/>
</dbReference>
<dbReference type="EC" id="2.5.1.16" evidence="5"/>
<dbReference type="Proteomes" id="UP000552644">
    <property type="component" value="Unassembled WGS sequence"/>
</dbReference>
<keyword evidence="3 5" id="KW-0620">Polyamine biosynthesis</keyword>
<feature type="binding site" evidence="5">
    <location>
        <position position="109"/>
    </location>
    <ligand>
        <name>S-methyl-5'-thioadenosine</name>
        <dbReference type="ChEBI" id="CHEBI:17509"/>
    </ligand>
</feature>
<dbReference type="CDD" id="cd02440">
    <property type="entry name" value="AdoMet_MTases"/>
    <property type="match status" value="1"/>
</dbReference>
<comment type="subunit">
    <text evidence="5">Homodimer or homotetramer.</text>
</comment>
<evidence type="ECO:0000256" key="6">
    <source>
        <dbReference type="PROSITE-ProRule" id="PRU00354"/>
    </source>
</evidence>
<dbReference type="GO" id="GO:0004766">
    <property type="term" value="F:spermidine synthase activity"/>
    <property type="evidence" value="ECO:0007669"/>
    <property type="project" value="UniProtKB-UniRule"/>
</dbReference>
<comment type="caution">
    <text evidence="5">Lacks conserved residue(s) required for the propagation of feature annotation.</text>
</comment>
<dbReference type="Pfam" id="PF01564">
    <property type="entry name" value="Spermine_synth"/>
    <property type="match status" value="1"/>
</dbReference>
<dbReference type="Gene3D" id="3.40.50.150">
    <property type="entry name" value="Vaccinia Virus protein VP39"/>
    <property type="match status" value="1"/>
</dbReference>
<evidence type="ECO:0000256" key="4">
    <source>
        <dbReference type="ARBA" id="ARBA00048874"/>
    </source>
</evidence>
<accession>A0A7W7QPF3</accession>
<name>A0A7W7QPF3_9ACTN</name>
<comment type="function">
    <text evidence="5">Catalyzes the irreversible transfer of a propylamine group from the amino donor S-adenosylmethioninamine (decarboxy-AdoMet) to putrescine (1,4-diaminobutane) to yield spermidine.</text>
</comment>
<evidence type="ECO:0000256" key="2">
    <source>
        <dbReference type="ARBA" id="ARBA00022679"/>
    </source>
</evidence>
<dbReference type="InterPro" id="IPR037163">
    <property type="entry name" value="Spermidine_synt_N_sf"/>
</dbReference>
<dbReference type="HAMAP" id="MF_00198">
    <property type="entry name" value="Spermidine_synth"/>
    <property type="match status" value="1"/>
</dbReference>
<comment type="catalytic activity">
    <reaction evidence="5">
        <text>S-adenosyl 3-(methylsulfanyl)propylamine + putrescine = S-methyl-5'-thioadenosine + spermidine + H(+)</text>
        <dbReference type="Rhea" id="RHEA:12721"/>
        <dbReference type="ChEBI" id="CHEBI:15378"/>
        <dbReference type="ChEBI" id="CHEBI:17509"/>
        <dbReference type="ChEBI" id="CHEBI:57443"/>
        <dbReference type="ChEBI" id="CHEBI:57834"/>
        <dbReference type="ChEBI" id="CHEBI:326268"/>
        <dbReference type="EC" id="2.5.1.16"/>
    </reaction>
</comment>
<evidence type="ECO:0000313" key="9">
    <source>
        <dbReference type="Proteomes" id="UP000552644"/>
    </source>
</evidence>
<evidence type="ECO:0000256" key="5">
    <source>
        <dbReference type="HAMAP-Rule" id="MF_00198"/>
    </source>
</evidence>
<evidence type="ECO:0000256" key="1">
    <source>
        <dbReference type="ARBA" id="ARBA00007867"/>
    </source>
</evidence>
<dbReference type="PROSITE" id="PS51006">
    <property type="entry name" value="PABS_2"/>
    <property type="match status" value="1"/>
</dbReference>
<dbReference type="PANTHER" id="PTHR43317">
    <property type="entry name" value="THERMOSPERMINE SYNTHASE ACAULIS5"/>
    <property type="match status" value="1"/>
</dbReference>
<dbReference type="RefSeq" id="WP_184717391.1">
    <property type="nucleotide sequence ID" value="NZ_JACHJP010000004.1"/>
</dbReference>
<dbReference type="GO" id="GO:0010487">
    <property type="term" value="F:thermospermine synthase activity"/>
    <property type="evidence" value="ECO:0007669"/>
    <property type="project" value="UniProtKB-EC"/>
</dbReference>
<feature type="binding site" evidence="5">
    <location>
        <begin position="141"/>
        <end position="142"/>
    </location>
    <ligand>
        <name>S-methyl-5'-thioadenosine</name>
        <dbReference type="ChEBI" id="CHEBI:17509"/>
    </ligand>
</feature>
<dbReference type="Pfam" id="PF17284">
    <property type="entry name" value="Spermine_synt_N"/>
    <property type="match status" value="1"/>
</dbReference>
<proteinExistence type="inferred from homology"/>
<evidence type="ECO:0000313" key="8">
    <source>
        <dbReference type="EMBL" id="MBB4917282.1"/>
    </source>
</evidence>
<feature type="active site" description="Proton acceptor" evidence="5 6">
    <location>
        <position position="159"/>
    </location>
</feature>